<evidence type="ECO:0000256" key="8">
    <source>
        <dbReference type="ARBA" id="ARBA00023136"/>
    </source>
</evidence>
<dbReference type="Pfam" id="PF23259">
    <property type="entry name" value="CHX17_C"/>
    <property type="match status" value="1"/>
</dbReference>
<dbReference type="GO" id="GO:1902600">
    <property type="term" value="P:proton transmembrane transport"/>
    <property type="evidence" value="ECO:0007669"/>
    <property type="project" value="InterPro"/>
</dbReference>
<feature type="transmembrane region" description="Helical" evidence="10">
    <location>
        <begin position="29"/>
        <end position="49"/>
    </location>
</feature>
<dbReference type="GO" id="GO:0006885">
    <property type="term" value="P:regulation of pH"/>
    <property type="evidence" value="ECO:0007669"/>
    <property type="project" value="TreeGrafter"/>
</dbReference>
<dbReference type="Pfam" id="PF00999">
    <property type="entry name" value="Na_H_Exchanger"/>
    <property type="match status" value="1"/>
</dbReference>
<comment type="subcellular location">
    <subcellularLocation>
        <location evidence="1">Membrane</location>
        <topology evidence="1">Multi-pass membrane protein</topology>
    </subcellularLocation>
</comment>
<evidence type="ECO:0000256" key="6">
    <source>
        <dbReference type="ARBA" id="ARBA00022989"/>
    </source>
</evidence>
<keyword evidence="6 10" id="KW-1133">Transmembrane helix</keyword>
<feature type="transmembrane region" description="Helical" evidence="10">
    <location>
        <begin position="306"/>
        <end position="328"/>
    </location>
</feature>
<dbReference type="Gene3D" id="1.20.1530.20">
    <property type="match status" value="1"/>
</dbReference>
<evidence type="ECO:0000313" key="13">
    <source>
        <dbReference type="EnsemblPlants" id="AUR62022953-RA:cds"/>
    </source>
</evidence>
<dbReference type="PANTHER" id="PTHR32468">
    <property type="entry name" value="CATION/H + ANTIPORTER"/>
    <property type="match status" value="1"/>
</dbReference>
<feature type="domain" description="Cation/H+ exchanger transmembrane" evidence="11">
    <location>
        <begin position="1"/>
        <end position="355"/>
    </location>
</feature>
<dbReference type="Proteomes" id="UP000596660">
    <property type="component" value="Unplaced"/>
</dbReference>
<evidence type="ECO:0000259" key="12">
    <source>
        <dbReference type="Pfam" id="PF23259"/>
    </source>
</evidence>
<dbReference type="InterPro" id="IPR006153">
    <property type="entry name" value="Cation/H_exchanger_TM"/>
</dbReference>
<comment type="similarity">
    <text evidence="9">Belongs to the monovalent cation:proton antiporter 2 (CPA2) transporter (TC 2.A.37) family. CHX (TC 2.A.37.4) subfamily.</text>
</comment>
<keyword evidence="7" id="KW-0406">Ion transport</keyword>
<reference evidence="13" key="1">
    <citation type="journal article" date="2017" name="Nature">
        <title>The genome of Chenopodium quinoa.</title>
        <authorList>
            <person name="Jarvis D.E."/>
            <person name="Ho Y.S."/>
            <person name="Lightfoot D.J."/>
            <person name="Schmoeckel S.M."/>
            <person name="Li B."/>
            <person name="Borm T.J.A."/>
            <person name="Ohyanagi H."/>
            <person name="Mineta K."/>
            <person name="Michell C.T."/>
            <person name="Saber N."/>
            <person name="Kharbatia N.M."/>
            <person name="Rupper R.R."/>
            <person name="Sharp A.R."/>
            <person name="Dally N."/>
            <person name="Boughton B.A."/>
            <person name="Woo Y.H."/>
            <person name="Gao G."/>
            <person name="Schijlen E.G.W.M."/>
            <person name="Guo X."/>
            <person name="Momin A.A."/>
            <person name="Negrao S."/>
            <person name="Al-Babili S."/>
            <person name="Gehring C."/>
            <person name="Roessner U."/>
            <person name="Jung C."/>
            <person name="Murphy K."/>
            <person name="Arold S.T."/>
            <person name="Gojobori T."/>
            <person name="van der Linden C.G."/>
            <person name="van Loo E.N."/>
            <person name="Jellen E.N."/>
            <person name="Maughan P.J."/>
            <person name="Tester M."/>
        </authorList>
    </citation>
    <scope>NUCLEOTIDE SEQUENCE [LARGE SCALE GENOMIC DNA]</scope>
    <source>
        <strain evidence="13">cv. PI 614886</strain>
    </source>
</reference>
<evidence type="ECO:0000256" key="1">
    <source>
        <dbReference type="ARBA" id="ARBA00004141"/>
    </source>
</evidence>
<evidence type="ECO:0000256" key="9">
    <source>
        <dbReference type="ARBA" id="ARBA00038341"/>
    </source>
</evidence>
<accession>A0A803M404</accession>
<keyword evidence="2" id="KW-0813">Transport</keyword>
<dbReference type="OMA" id="YSNQASH"/>
<keyword evidence="3" id="KW-0633">Potassium transport</keyword>
<keyword evidence="14" id="KW-1185">Reference proteome</keyword>
<evidence type="ECO:0000256" key="3">
    <source>
        <dbReference type="ARBA" id="ARBA00022538"/>
    </source>
</evidence>
<dbReference type="InterPro" id="IPR038770">
    <property type="entry name" value="Na+/solute_symporter_sf"/>
</dbReference>
<dbReference type="GO" id="GO:0012505">
    <property type="term" value="C:endomembrane system"/>
    <property type="evidence" value="ECO:0007669"/>
    <property type="project" value="TreeGrafter"/>
</dbReference>
<evidence type="ECO:0000313" key="14">
    <source>
        <dbReference type="Proteomes" id="UP000596660"/>
    </source>
</evidence>
<evidence type="ECO:0008006" key="15">
    <source>
        <dbReference type="Google" id="ProtNLM"/>
    </source>
</evidence>
<dbReference type="Gramene" id="AUR62022953-RA">
    <property type="protein sequence ID" value="AUR62022953-RA:cds"/>
    <property type="gene ID" value="AUR62022953"/>
</dbReference>
<dbReference type="AlphaFoldDB" id="A0A803M404"/>
<evidence type="ECO:0000256" key="4">
    <source>
        <dbReference type="ARBA" id="ARBA00022692"/>
    </source>
</evidence>
<evidence type="ECO:0000256" key="10">
    <source>
        <dbReference type="SAM" id="Phobius"/>
    </source>
</evidence>
<feature type="transmembrane region" description="Helical" evidence="10">
    <location>
        <begin position="159"/>
        <end position="182"/>
    </location>
</feature>
<feature type="domain" description="Cation/H(+) antiporter C-terminal" evidence="12">
    <location>
        <begin position="552"/>
        <end position="697"/>
    </location>
</feature>
<dbReference type="InterPro" id="IPR057290">
    <property type="entry name" value="CHX17_C"/>
</dbReference>
<protein>
    <recommendedName>
        <fullName evidence="15">Cation/H+ exchanger domain-containing protein</fullName>
    </recommendedName>
</protein>
<dbReference type="GO" id="GO:0006813">
    <property type="term" value="P:potassium ion transport"/>
    <property type="evidence" value="ECO:0007669"/>
    <property type="project" value="UniProtKB-KW"/>
</dbReference>
<evidence type="ECO:0000256" key="2">
    <source>
        <dbReference type="ARBA" id="ARBA00022448"/>
    </source>
</evidence>
<dbReference type="GO" id="GO:0016020">
    <property type="term" value="C:membrane"/>
    <property type="evidence" value="ECO:0007669"/>
    <property type="project" value="UniProtKB-SubCell"/>
</dbReference>
<evidence type="ECO:0000256" key="5">
    <source>
        <dbReference type="ARBA" id="ARBA00022958"/>
    </source>
</evidence>
<proteinExistence type="inferred from homology"/>
<sequence>TGIILGPSVLGKIYKRYKIVTDRPGQVQFINVGAYIGVLYYVFLISVKTNFGVLKGSDRKVWVIGLSSLASSFFLTASLNDFLHPLTFKYPFLVYVFSLQHSSTLFTNLAPMLEELNLLTTEMGQLALASSMTNEVVTWCFWMFLMVSYLFGIRSFCNGVMPLCAVVGFIVLVLRPALKWFIKSLPQGEPVKQVYVLGILLGALIMSFVSDIVAGSPVLGIAFLGLVIPSGPPLGTIIQDRSELFIKNCLLPFFYLAVGDMTDIYGIKNFKVHIGYQSILVIGYCVKTLVTMMVATYYSFTPRLGLALGLLMNTSGVLNTMVFFSYTLRQTMYSNQASHLVLNSLVVTALVTPLSVYLQKKRPTRPCISDEGLDLEFLAVLGAPRWQLQILACIDSEDEIAGILTLLNATHPTESDPISVYLVHLTELAGQAVPVLMDHGEHRRICDYNGCVYIASALNSFYESSKGGVNIQLMTMITPFKSIPEGIRFLAQDKMIPLIIVPFKYKSHAEAAKSASSDLNRKLQSQMPCTVGILVHRDKANKLQSNQENFSYRVAVIFFGGEDDREVLAFATRMSKHPRVSITLIRIMVNEFRHVNRDAKNLDKSRVSLFKNTVTCKVRAHVFQEIHVEDWLQALDVVRSFDNNYDLVMVGRRHGETDADEQELSVLCEKPELGFIGEIFVSNEHHWGNTSVLVMQHCRHIGRETKRSKIVGR</sequence>
<reference evidence="13" key="2">
    <citation type="submission" date="2021-03" db="UniProtKB">
        <authorList>
            <consortium name="EnsemblPlants"/>
        </authorList>
    </citation>
    <scope>IDENTIFICATION</scope>
</reference>
<dbReference type="PANTHER" id="PTHR32468:SF108">
    <property type="entry name" value="CATION_H(+) ANTIPORTER 15-LIKE"/>
    <property type="match status" value="1"/>
</dbReference>
<evidence type="ECO:0000256" key="7">
    <source>
        <dbReference type="ARBA" id="ARBA00023065"/>
    </source>
</evidence>
<feature type="transmembrane region" description="Helical" evidence="10">
    <location>
        <begin position="279"/>
        <end position="300"/>
    </location>
</feature>
<feature type="transmembrane region" description="Helical" evidence="10">
    <location>
        <begin position="194"/>
        <end position="224"/>
    </location>
</feature>
<feature type="transmembrane region" description="Helical" evidence="10">
    <location>
        <begin position="61"/>
        <end position="80"/>
    </location>
</feature>
<keyword evidence="4 10" id="KW-0812">Transmembrane</keyword>
<dbReference type="GO" id="GO:0015297">
    <property type="term" value="F:antiporter activity"/>
    <property type="evidence" value="ECO:0007669"/>
    <property type="project" value="InterPro"/>
</dbReference>
<dbReference type="EnsemblPlants" id="AUR62022953-RA">
    <property type="protein sequence ID" value="AUR62022953-RA:cds"/>
    <property type="gene ID" value="AUR62022953"/>
</dbReference>
<feature type="transmembrane region" description="Helical" evidence="10">
    <location>
        <begin position="340"/>
        <end position="358"/>
    </location>
</feature>
<evidence type="ECO:0000259" key="11">
    <source>
        <dbReference type="Pfam" id="PF00999"/>
    </source>
</evidence>
<organism evidence="13 14">
    <name type="scientific">Chenopodium quinoa</name>
    <name type="common">Quinoa</name>
    <dbReference type="NCBI Taxonomy" id="63459"/>
    <lineage>
        <taxon>Eukaryota</taxon>
        <taxon>Viridiplantae</taxon>
        <taxon>Streptophyta</taxon>
        <taxon>Embryophyta</taxon>
        <taxon>Tracheophyta</taxon>
        <taxon>Spermatophyta</taxon>
        <taxon>Magnoliopsida</taxon>
        <taxon>eudicotyledons</taxon>
        <taxon>Gunneridae</taxon>
        <taxon>Pentapetalae</taxon>
        <taxon>Caryophyllales</taxon>
        <taxon>Chenopodiaceae</taxon>
        <taxon>Chenopodioideae</taxon>
        <taxon>Atripliceae</taxon>
        <taxon>Chenopodium</taxon>
    </lineage>
</organism>
<keyword evidence="5" id="KW-0630">Potassium</keyword>
<name>A0A803M404_CHEQI</name>
<dbReference type="InterPro" id="IPR050794">
    <property type="entry name" value="CPA2_transporter"/>
</dbReference>
<keyword evidence="8 10" id="KW-0472">Membrane</keyword>